<gene>
    <name evidence="2" type="ORF">PMEL_200691</name>
</gene>
<dbReference type="EMBL" id="AP018050">
    <property type="protein sequence ID" value="BBA30163.1"/>
    <property type="molecule type" value="Genomic_DNA"/>
</dbReference>
<reference evidence="2 3" key="1">
    <citation type="submission" date="2017-05" db="EMBL/GenBank/DDBJ databases">
        <title>whole genome sequence of Prevotella melaninogenica GAI 07411.</title>
        <authorList>
            <person name="Kondo Y."/>
            <person name="Hoshino T."/>
        </authorList>
    </citation>
    <scope>NUCLEOTIDE SEQUENCE [LARGE SCALE GENOMIC DNA]</scope>
    <source>
        <strain evidence="2 3">GAI 07411</strain>
    </source>
</reference>
<keyword evidence="1" id="KW-0472">Membrane</keyword>
<dbReference type="Proteomes" id="UP000267517">
    <property type="component" value="Chromosome II"/>
</dbReference>
<sequence length="32" mass="3671">MAVSQQNICNIPNKLGLFIIFFMLTFVIINDL</sequence>
<feature type="transmembrane region" description="Helical" evidence="1">
    <location>
        <begin position="12"/>
        <end position="29"/>
    </location>
</feature>
<name>A0A250KQJ4_9BACT</name>
<protein>
    <submittedName>
        <fullName evidence="2">Uncharacterized protein</fullName>
    </submittedName>
</protein>
<evidence type="ECO:0000313" key="3">
    <source>
        <dbReference type="Proteomes" id="UP000267517"/>
    </source>
</evidence>
<dbReference type="AlphaFoldDB" id="A0A250KQJ4"/>
<evidence type="ECO:0000313" key="2">
    <source>
        <dbReference type="EMBL" id="BBA30163.1"/>
    </source>
</evidence>
<evidence type="ECO:0000256" key="1">
    <source>
        <dbReference type="SAM" id="Phobius"/>
    </source>
</evidence>
<organism evidence="2 3">
    <name type="scientific">Prevotella melaninogenica</name>
    <dbReference type="NCBI Taxonomy" id="28132"/>
    <lineage>
        <taxon>Bacteria</taxon>
        <taxon>Pseudomonadati</taxon>
        <taxon>Bacteroidota</taxon>
        <taxon>Bacteroidia</taxon>
        <taxon>Bacteroidales</taxon>
        <taxon>Prevotellaceae</taxon>
        <taxon>Prevotella</taxon>
    </lineage>
</organism>
<keyword evidence="1" id="KW-1133">Transmembrane helix</keyword>
<accession>A0A250KQJ4</accession>
<proteinExistence type="predicted"/>
<keyword evidence="1" id="KW-0812">Transmembrane</keyword>